<dbReference type="InterPro" id="IPR040198">
    <property type="entry name" value="Fido_containing"/>
</dbReference>
<proteinExistence type="predicted"/>
<gene>
    <name evidence="1" type="ORF">SporoS204_05255</name>
</gene>
<dbReference type="RefSeq" id="WP_051210544.1">
    <property type="nucleotide sequence ID" value="NZ_CP015108.1"/>
</dbReference>
<reference evidence="1 2" key="1">
    <citation type="submission" date="2016-04" db="EMBL/GenBank/DDBJ databases">
        <title>Comparative Genomics and Epigenetics of Sporosarcina ureae.</title>
        <authorList>
            <person name="Oliver A.S."/>
            <person name="Cooper K.K."/>
        </authorList>
    </citation>
    <scope>NUCLEOTIDE SEQUENCE [LARGE SCALE GENOMIC DNA]</scope>
    <source>
        <strain evidence="1 2">S204</strain>
    </source>
</reference>
<keyword evidence="2" id="KW-1185">Reference proteome</keyword>
<accession>A0ABM6JTZ3</accession>
<dbReference type="Gene3D" id="1.10.3290.10">
    <property type="entry name" value="Fido-like domain"/>
    <property type="match status" value="1"/>
</dbReference>
<dbReference type="Proteomes" id="UP000192486">
    <property type="component" value="Chromosome"/>
</dbReference>
<dbReference type="PANTHER" id="PTHR13504">
    <property type="entry name" value="FIDO DOMAIN-CONTAINING PROTEIN DDB_G0283145"/>
    <property type="match status" value="1"/>
</dbReference>
<name>A0ABM6JTZ3_SPOUR</name>
<sequence length="143" mass="15972">MTEKTDRLSLLKKNVDQRRPLSKGLIRSLKEDFLIKNTYHSNAIEGNRLTVYETKAVLEDGIVIAGKSMREHLEAINHKEAILVAEEIVQQDQPLSEIVIKELHGIVLHSIDRANAGKYREQNVIISGASYTPPDAVSSSTDP</sequence>
<evidence type="ECO:0008006" key="3">
    <source>
        <dbReference type="Google" id="ProtNLM"/>
    </source>
</evidence>
<dbReference type="SUPFAM" id="SSF140931">
    <property type="entry name" value="Fic-like"/>
    <property type="match status" value="1"/>
</dbReference>
<evidence type="ECO:0000313" key="1">
    <source>
        <dbReference type="EMBL" id="ARF13619.1"/>
    </source>
</evidence>
<dbReference type="PANTHER" id="PTHR13504:SF38">
    <property type="entry name" value="FIDO DOMAIN-CONTAINING PROTEIN"/>
    <property type="match status" value="1"/>
</dbReference>
<organism evidence="1 2">
    <name type="scientific">Sporosarcina ureae</name>
    <dbReference type="NCBI Taxonomy" id="1571"/>
    <lineage>
        <taxon>Bacteria</taxon>
        <taxon>Bacillati</taxon>
        <taxon>Bacillota</taxon>
        <taxon>Bacilli</taxon>
        <taxon>Bacillales</taxon>
        <taxon>Caryophanaceae</taxon>
        <taxon>Sporosarcina</taxon>
    </lineage>
</organism>
<protein>
    <recommendedName>
        <fullName evidence="3">Cell filamentation protein Fic</fullName>
    </recommendedName>
</protein>
<dbReference type="EMBL" id="CP015108">
    <property type="protein sequence ID" value="ARF13619.1"/>
    <property type="molecule type" value="Genomic_DNA"/>
</dbReference>
<evidence type="ECO:0000313" key="2">
    <source>
        <dbReference type="Proteomes" id="UP000192486"/>
    </source>
</evidence>
<dbReference type="InterPro" id="IPR036597">
    <property type="entry name" value="Fido-like_dom_sf"/>
</dbReference>